<dbReference type="Pfam" id="PF13439">
    <property type="entry name" value="Glyco_transf_4"/>
    <property type="match status" value="1"/>
</dbReference>
<evidence type="ECO:0000313" key="4">
    <source>
        <dbReference type="EMBL" id="QIB91979.1"/>
    </source>
</evidence>
<dbReference type="InterPro" id="IPR028098">
    <property type="entry name" value="Glyco_trans_4-like_N"/>
</dbReference>
<reference evidence="4 5" key="1">
    <citation type="journal article" date="2020" name="Environ. Microbiol. Rep.">
        <title>Redox cycling of Fe(II) and Fe(III) in magnetite accelerates aceticlastic methanogenesis by Methanosarcina mazei.</title>
        <authorList>
            <person name="Wang H."/>
            <person name="Byrne J.M."/>
            <person name="Liu P."/>
            <person name="Liu J."/>
            <person name="Dong X."/>
            <person name="Lu Y."/>
        </authorList>
    </citation>
    <scope>NUCLEOTIDE SEQUENCE [LARGE SCALE GENOMIC DNA]</scope>
    <source>
        <strain evidence="5">zm-15</strain>
    </source>
</reference>
<feature type="transmembrane region" description="Helical" evidence="1">
    <location>
        <begin position="95"/>
        <end position="117"/>
    </location>
</feature>
<dbReference type="RefSeq" id="WP_163645662.1">
    <property type="nucleotide sequence ID" value="NZ_CP042908.1"/>
</dbReference>
<dbReference type="Pfam" id="PF00534">
    <property type="entry name" value="Glycos_transf_1"/>
    <property type="match status" value="1"/>
</dbReference>
<dbReference type="AlphaFoldDB" id="A0A6C0VKJ2"/>
<keyword evidence="4" id="KW-0808">Transferase</keyword>
<dbReference type="InterPro" id="IPR001296">
    <property type="entry name" value="Glyco_trans_1"/>
</dbReference>
<dbReference type="CDD" id="cd03801">
    <property type="entry name" value="GT4_PimA-like"/>
    <property type="match status" value="1"/>
</dbReference>
<evidence type="ECO:0000259" key="3">
    <source>
        <dbReference type="Pfam" id="PF13439"/>
    </source>
</evidence>
<keyword evidence="1" id="KW-0812">Transmembrane</keyword>
<sequence length="377" mass="43896">MPQKTLKKRVLSICDISPTKFGSFEEFIVTLTEKLKDNNFEHLIIFRENPIKIVEDSLLDQGAKIEIIKPSKYNIKNFMTFYKVIKKNRPDIVHFHFYPIYTIVNYLSFFFNVRIVYTDHMGGKEAKTIFKKIVRRIYYYVNSKLFSYGINQIICVSKFTKLKYAKYYGIHPGNLCVIYNGINADRFKRCDITKIREKYKIKDEFIITCVGLRKDKGIHCLVKEIQSIIMKIPNTKIILVGEGECRSYLEAQIQKYNLEKYFIFTGQISNIEEVYSISSCVVMPTLVEEACPFTALESMAIGVPVIAFDSGGIKEIVIDGQNGYIVPKNSNFLAKKIVYLHEREAIDPMGERCKKRILENFLLIQCVNNYIHLYDKI</sequence>
<evidence type="ECO:0000259" key="2">
    <source>
        <dbReference type="Pfam" id="PF00534"/>
    </source>
</evidence>
<name>A0A6C0VKJ2_METMZ</name>
<dbReference type="EMBL" id="CP042908">
    <property type="protein sequence ID" value="QIB91979.1"/>
    <property type="molecule type" value="Genomic_DNA"/>
</dbReference>
<keyword evidence="1" id="KW-1133">Transmembrane helix</keyword>
<dbReference type="Gene3D" id="3.40.50.2000">
    <property type="entry name" value="Glycogen Phosphorylase B"/>
    <property type="match status" value="2"/>
</dbReference>
<gene>
    <name evidence="4" type="ORF">FQU78_13915</name>
</gene>
<dbReference type="PANTHER" id="PTHR12526">
    <property type="entry name" value="GLYCOSYLTRANSFERASE"/>
    <property type="match status" value="1"/>
</dbReference>
<feature type="domain" description="Glycosyl transferase family 1" evidence="2">
    <location>
        <begin position="192"/>
        <end position="353"/>
    </location>
</feature>
<accession>A0A6C0VKJ2</accession>
<dbReference type="SUPFAM" id="SSF53756">
    <property type="entry name" value="UDP-Glycosyltransferase/glycogen phosphorylase"/>
    <property type="match status" value="1"/>
</dbReference>
<dbReference type="GO" id="GO:0016757">
    <property type="term" value="F:glycosyltransferase activity"/>
    <property type="evidence" value="ECO:0007669"/>
    <property type="project" value="InterPro"/>
</dbReference>
<protein>
    <submittedName>
        <fullName evidence="4">Glycosyltransferase family 4 protein</fullName>
    </submittedName>
</protein>
<dbReference type="Proteomes" id="UP000467371">
    <property type="component" value="Chromosome"/>
</dbReference>
<feature type="domain" description="Glycosyltransferase subfamily 4-like N-terminal" evidence="3">
    <location>
        <begin position="26"/>
        <end position="186"/>
    </location>
</feature>
<proteinExistence type="predicted"/>
<dbReference type="GeneID" id="44088264"/>
<evidence type="ECO:0000313" key="5">
    <source>
        <dbReference type="Proteomes" id="UP000467371"/>
    </source>
</evidence>
<evidence type="ECO:0000256" key="1">
    <source>
        <dbReference type="SAM" id="Phobius"/>
    </source>
</evidence>
<organism evidence="4 5">
    <name type="scientific">Methanosarcina mazei</name>
    <name type="common">Methanosarcina frisia</name>
    <dbReference type="NCBI Taxonomy" id="2209"/>
    <lineage>
        <taxon>Archaea</taxon>
        <taxon>Methanobacteriati</taxon>
        <taxon>Methanobacteriota</taxon>
        <taxon>Stenosarchaea group</taxon>
        <taxon>Methanomicrobia</taxon>
        <taxon>Methanosarcinales</taxon>
        <taxon>Methanosarcinaceae</taxon>
        <taxon>Methanosarcina</taxon>
    </lineage>
</organism>
<keyword evidence="1" id="KW-0472">Membrane</keyword>